<dbReference type="PROSITE" id="PS51677">
    <property type="entry name" value="NODB"/>
    <property type="match status" value="1"/>
</dbReference>
<dbReference type="RefSeq" id="WP_125963868.1">
    <property type="nucleotide sequence ID" value="NZ_QXGM01000002.1"/>
</dbReference>
<accession>A0A430FQW5</accession>
<name>A0A430FQW5_9BIFI</name>
<keyword evidence="6" id="KW-1185">Reference proteome</keyword>
<evidence type="ECO:0000259" key="4">
    <source>
        <dbReference type="PROSITE" id="PS51677"/>
    </source>
</evidence>
<evidence type="ECO:0000256" key="3">
    <source>
        <dbReference type="SAM" id="Phobius"/>
    </source>
</evidence>
<feature type="transmembrane region" description="Helical" evidence="3">
    <location>
        <begin position="31"/>
        <end position="55"/>
    </location>
</feature>
<dbReference type="AlphaFoldDB" id="A0A430FQW5"/>
<dbReference type="PANTHER" id="PTHR10587">
    <property type="entry name" value="GLYCOSYL TRANSFERASE-RELATED"/>
    <property type="match status" value="1"/>
</dbReference>
<evidence type="ECO:0000313" key="6">
    <source>
        <dbReference type="Proteomes" id="UP000287609"/>
    </source>
</evidence>
<dbReference type="GO" id="GO:0046872">
    <property type="term" value="F:metal ion binding"/>
    <property type="evidence" value="ECO:0007669"/>
    <property type="project" value="UniProtKB-KW"/>
</dbReference>
<dbReference type="SUPFAM" id="SSF88713">
    <property type="entry name" value="Glycoside hydrolase/deacetylase"/>
    <property type="match status" value="1"/>
</dbReference>
<evidence type="ECO:0000256" key="2">
    <source>
        <dbReference type="ARBA" id="ARBA00022801"/>
    </source>
</evidence>
<comment type="caution">
    <text evidence="5">The sequence shown here is derived from an EMBL/GenBank/DDBJ whole genome shotgun (WGS) entry which is preliminary data.</text>
</comment>
<keyword evidence="3" id="KW-1133">Transmembrane helix</keyword>
<proteinExistence type="predicted"/>
<dbReference type="GO" id="GO:0016020">
    <property type="term" value="C:membrane"/>
    <property type="evidence" value="ECO:0007669"/>
    <property type="project" value="TreeGrafter"/>
</dbReference>
<dbReference type="InterPro" id="IPR002509">
    <property type="entry name" value="NODB_dom"/>
</dbReference>
<gene>
    <name evidence="5" type="ORF">D2E26_1262</name>
</gene>
<dbReference type="InterPro" id="IPR050248">
    <property type="entry name" value="Polysacc_deacetylase_ArnD"/>
</dbReference>
<reference evidence="5 6" key="1">
    <citation type="submission" date="2018-09" db="EMBL/GenBank/DDBJ databases">
        <title>Characterization of the phylogenetic diversity of five novel species belonging to the genus Bifidobacterium.</title>
        <authorList>
            <person name="Lugli G.A."/>
            <person name="Duranti S."/>
            <person name="Milani C."/>
        </authorList>
    </citation>
    <scope>NUCLEOTIDE SEQUENCE [LARGE SCALE GENOMIC DNA]</scope>
    <source>
        <strain evidence="5 6">2036B</strain>
    </source>
</reference>
<keyword evidence="2" id="KW-0378">Hydrolase</keyword>
<dbReference type="Pfam" id="PF01522">
    <property type="entry name" value="Polysacc_deac_1"/>
    <property type="match status" value="1"/>
</dbReference>
<sequence>MSDPNGNLEHIEELSFEGLAEPPRPRKPRSIGFTITAIIVAVAVVIGSISVWWMWQFHWRSIDVSVDGKTYSIKADLPLESLLKEHNNFNRKPGNLLAVDGKVLKKGEGNPVTVSVDGKAVAYADYSSARLTNNAVISVTDGTDTTEQHSVGEAPIPFGTDINLNNGAIQKVVQQGKDGLAETWTGKISGKTVQKKRLKDPTNLKVISFNVSPKDKKIVALTFDDGPSPYTEKILDILKDKHVKATFFDVGTAALEYPQIEKRAIQEGNQVASHSASHGYMPNMNRKQLRSEIEKGFQDLEKASGDKTNVLRAPYGAFGVEQWKEAADLVGMNVLWNVDTEDWKRPGPDKIRETVRDSVFNGAVVLMHAGGGDRTQSVDALPGIIDDLKADGYTFVTINEYAAMHKE</sequence>
<dbReference type="Proteomes" id="UP000287609">
    <property type="component" value="Unassembled WGS sequence"/>
</dbReference>
<protein>
    <submittedName>
        <fullName evidence="5">Polysaccharide deacetylase</fullName>
    </submittedName>
</protein>
<feature type="domain" description="NodB homology" evidence="4">
    <location>
        <begin position="217"/>
        <end position="396"/>
    </location>
</feature>
<dbReference type="InterPro" id="IPR011330">
    <property type="entry name" value="Glyco_hydro/deAcase_b/a-brl"/>
</dbReference>
<dbReference type="GO" id="GO:0005975">
    <property type="term" value="P:carbohydrate metabolic process"/>
    <property type="evidence" value="ECO:0007669"/>
    <property type="project" value="InterPro"/>
</dbReference>
<organism evidence="5 6">
    <name type="scientific">Bifidobacterium dolichotidis</name>
    <dbReference type="NCBI Taxonomy" id="2306976"/>
    <lineage>
        <taxon>Bacteria</taxon>
        <taxon>Bacillati</taxon>
        <taxon>Actinomycetota</taxon>
        <taxon>Actinomycetes</taxon>
        <taxon>Bifidobacteriales</taxon>
        <taxon>Bifidobacteriaceae</taxon>
        <taxon>Bifidobacterium</taxon>
    </lineage>
</organism>
<dbReference type="PANTHER" id="PTHR10587:SF133">
    <property type="entry name" value="CHITIN DEACETYLASE 1-RELATED"/>
    <property type="match status" value="1"/>
</dbReference>
<evidence type="ECO:0000256" key="1">
    <source>
        <dbReference type="ARBA" id="ARBA00022723"/>
    </source>
</evidence>
<keyword evidence="3" id="KW-0472">Membrane</keyword>
<dbReference type="CDD" id="cd10917">
    <property type="entry name" value="CE4_NodB_like_6s_7s"/>
    <property type="match status" value="1"/>
</dbReference>
<dbReference type="EMBL" id="QXGM01000002">
    <property type="protein sequence ID" value="RSX55208.1"/>
    <property type="molecule type" value="Genomic_DNA"/>
</dbReference>
<dbReference type="OrthoDB" id="9763050at2"/>
<dbReference type="GO" id="GO:0016810">
    <property type="term" value="F:hydrolase activity, acting on carbon-nitrogen (but not peptide) bonds"/>
    <property type="evidence" value="ECO:0007669"/>
    <property type="project" value="InterPro"/>
</dbReference>
<evidence type="ECO:0000313" key="5">
    <source>
        <dbReference type="EMBL" id="RSX55208.1"/>
    </source>
</evidence>
<keyword evidence="1" id="KW-0479">Metal-binding</keyword>
<keyword evidence="3" id="KW-0812">Transmembrane</keyword>
<dbReference type="Gene3D" id="3.20.20.370">
    <property type="entry name" value="Glycoside hydrolase/deacetylase"/>
    <property type="match status" value="1"/>
</dbReference>